<organism evidence="1 2">
    <name type="scientific">Polyplosphaeria fusca</name>
    <dbReference type="NCBI Taxonomy" id="682080"/>
    <lineage>
        <taxon>Eukaryota</taxon>
        <taxon>Fungi</taxon>
        <taxon>Dikarya</taxon>
        <taxon>Ascomycota</taxon>
        <taxon>Pezizomycotina</taxon>
        <taxon>Dothideomycetes</taxon>
        <taxon>Pleosporomycetidae</taxon>
        <taxon>Pleosporales</taxon>
        <taxon>Tetraplosphaeriaceae</taxon>
        <taxon>Polyplosphaeria</taxon>
    </lineage>
</organism>
<dbReference type="EMBL" id="ML996278">
    <property type="protein sequence ID" value="KAF2728499.1"/>
    <property type="molecule type" value="Genomic_DNA"/>
</dbReference>
<name>A0A9P4QL57_9PLEO</name>
<reference evidence="1" key="1">
    <citation type="journal article" date="2020" name="Stud. Mycol.">
        <title>101 Dothideomycetes genomes: a test case for predicting lifestyles and emergence of pathogens.</title>
        <authorList>
            <person name="Haridas S."/>
            <person name="Albert R."/>
            <person name="Binder M."/>
            <person name="Bloem J."/>
            <person name="Labutti K."/>
            <person name="Salamov A."/>
            <person name="Andreopoulos B."/>
            <person name="Baker S."/>
            <person name="Barry K."/>
            <person name="Bills G."/>
            <person name="Bluhm B."/>
            <person name="Cannon C."/>
            <person name="Castanera R."/>
            <person name="Culley D."/>
            <person name="Daum C."/>
            <person name="Ezra D."/>
            <person name="Gonzalez J."/>
            <person name="Henrissat B."/>
            <person name="Kuo A."/>
            <person name="Liang C."/>
            <person name="Lipzen A."/>
            <person name="Lutzoni F."/>
            <person name="Magnuson J."/>
            <person name="Mondo S."/>
            <person name="Nolan M."/>
            <person name="Ohm R."/>
            <person name="Pangilinan J."/>
            <person name="Park H.-J."/>
            <person name="Ramirez L."/>
            <person name="Alfaro M."/>
            <person name="Sun H."/>
            <person name="Tritt A."/>
            <person name="Yoshinaga Y."/>
            <person name="Zwiers L.-H."/>
            <person name="Turgeon B."/>
            <person name="Goodwin S."/>
            <person name="Spatafora J."/>
            <person name="Crous P."/>
            <person name="Grigoriev I."/>
        </authorList>
    </citation>
    <scope>NUCLEOTIDE SEQUENCE</scope>
    <source>
        <strain evidence="1">CBS 125425</strain>
    </source>
</reference>
<evidence type="ECO:0000313" key="2">
    <source>
        <dbReference type="Proteomes" id="UP000799444"/>
    </source>
</evidence>
<evidence type="ECO:0000313" key="1">
    <source>
        <dbReference type="EMBL" id="KAF2728499.1"/>
    </source>
</evidence>
<evidence type="ECO:0008006" key="3">
    <source>
        <dbReference type="Google" id="ProtNLM"/>
    </source>
</evidence>
<protein>
    <recommendedName>
        <fullName evidence="3">F-box domain-containing protein</fullName>
    </recommendedName>
</protein>
<sequence length="319" mass="36404">MSHSTSLIEMPPEIVACIIEQLPFDRQTVGELALVHSRLRYLLALYETSIAKGFSQRCLPHAPTDFPCDQYSYRWLVQCIGRYDVLDDIMAALTSDLSWFAVEPFNTALVYAGLLLMYRLPSFDTALEKLDFIKSLPRDSLIALFLAVHRSKQTARYFGHGYINQTRHGLLLDGNRLSLREDIEFCFVEGALNIGPKFIFDALRHEDEQETTLMCLYHDHATHDWDRTVDDGLDIPYTQGPHRNGMAKTRSLYTSLMERLSEFYGCGLHQLVDKIDTEVASHDHRLAWISLAEKTRLIQGLSLSRKPPHTVEGSTLTNP</sequence>
<keyword evidence="2" id="KW-1185">Reference proteome</keyword>
<dbReference type="AlphaFoldDB" id="A0A9P4QL57"/>
<dbReference type="OrthoDB" id="5372859at2759"/>
<comment type="caution">
    <text evidence="1">The sequence shown here is derived from an EMBL/GenBank/DDBJ whole genome shotgun (WGS) entry which is preliminary data.</text>
</comment>
<gene>
    <name evidence="1" type="ORF">EJ04DRAFT_97009</name>
</gene>
<dbReference type="Proteomes" id="UP000799444">
    <property type="component" value="Unassembled WGS sequence"/>
</dbReference>
<accession>A0A9P4QL57</accession>
<proteinExistence type="predicted"/>